<evidence type="ECO:0000256" key="1">
    <source>
        <dbReference type="SAM" id="MobiDB-lite"/>
    </source>
</evidence>
<evidence type="ECO:0000313" key="4">
    <source>
        <dbReference type="Proteomes" id="UP000240505"/>
    </source>
</evidence>
<feature type="compositionally biased region" description="Basic residues" evidence="1">
    <location>
        <begin position="1"/>
        <end position="11"/>
    </location>
</feature>
<feature type="transmembrane region" description="Helical" evidence="2">
    <location>
        <begin position="33"/>
        <end position="51"/>
    </location>
</feature>
<name>A0A2R4CC43_9BURK</name>
<feature type="compositionally biased region" description="Low complexity" evidence="1">
    <location>
        <begin position="12"/>
        <end position="25"/>
    </location>
</feature>
<evidence type="ECO:0000256" key="2">
    <source>
        <dbReference type="SAM" id="Phobius"/>
    </source>
</evidence>
<dbReference type="AlphaFoldDB" id="A0A2R4CC43"/>
<protein>
    <submittedName>
        <fullName evidence="3">Uncharacterized protein</fullName>
    </submittedName>
</protein>
<dbReference type="KEGG" id="masz:C9I28_17355"/>
<dbReference type="Proteomes" id="UP000240505">
    <property type="component" value="Chromosome"/>
</dbReference>
<proteinExistence type="predicted"/>
<evidence type="ECO:0000313" key="3">
    <source>
        <dbReference type="EMBL" id="AVR97211.1"/>
    </source>
</evidence>
<gene>
    <name evidence="3" type="ORF">C9I28_17355</name>
</gene>
<keyword evidence="2" id="KW-0812">Transmembrane</keyword>
<dbReference type="EMBL" id="CP028324">
    <property type="protein sequence ID" value="AVR97211.1"/>
    <property type="molecule type" value="Genomic_DNA"/>
</dbReference>
<organism evidence="3 4">
    <name type="scientific">Pseudoduganella armeniaca</name>
    <dbReference type="NCBI Taxonomy" id="2072590"/>
    <lineage>
        <taxon>Bacteria</taxon>
        <taxon>Pseudomonadati</taxon>
        <taxon>Pseudomonadota</taxon>
        <taxon>Betaproteobacteria</taxon>
        <taxon>Burkholderiales</taxon>
        <taxon>Oxalobacteraceae</taxon>
        <taxon>Telluria group</taxon>
        <taxon>Pseudoduganella</taxon>
    </lineage>
</organism>
<accession>A0A2R4CC43</accession>
<reference evidence="3 4" key="1">
    <citation type="submission" date="2018-03" db="EMBL/GenBank/DDBJ databases">
        <title>Massilia armeniaca sp. nov., isolated from desert soil.</title>
        <authorList>
            <person name="Huang H."/>
            <person name="Ren M."/>
        </authorList>
    </citation>
    <scope>NUCLEOTIDE SEQUENCE [LARGE SCALE GENOMIC DNA]</scope>
    <source>
        <strain evidence="3 4">ZMN-3</strain>
    </source>
</reference>
<feature type="region of interest" description="Disordered" evidence="1">
    <location>
        <begin position="1"/>
        <end position="29"/>
    </location>
</feature>
<keyword evidence="2" id="KW-1133">Transmembrane helix</keyword>
<dbReference type="RefSeq" id="WP_107142560.1">
    <property type="nucleotide sequence ID" value="NZ_CP028324.1"/>
</dbReference>
<feature type="transmembrane region" description="Helical" evidence="2">
    <location>
        <begin position="86"/>
        <end position="108"/>
    </location>
</feature>
<dbReference type="OrthoDB" id="9877147at2"/>
<keyword evidence="4" id="KW-1185">Reference proteome</keyword>
<sequence length="118" mass="12732">MGKRTRRRRQRAQGQAGNPAPQRQQGSGGDDEGLGILGLLLVYPFACWGLYHIGGKVWRIATTGSTCPARHCISWDDHPWRIVHEFLAYGGVSLLLAAIVIGGPITLLRAGSSTRSPA</sequence>
<keyword evidence="2" id="KW-0472">Membrane</keyword>